<evidence type="ECO:0000256" key="2">
    <source>
        <dbReference type="SAM" id="SignalP"/>
    </source>
</evidence>
<feature type="domain" description="Bacterial Ig" evidence="5">
    <location>
        <begin position="1470"/>
        <end position="1546"/>
    </location>
</feature>
<organism evidence="6 7">
    <name type="scientific">Listeria rustica</name>
    <dbReference type="NCBI Taxonomy" id="2713503"/>
    <lineage>
        <taxon>Bacteria</taxon>
        <taxon>Bacillati</taxon>
        <taxon>Bacillota</taxon>
        <taxon>Bacilli</taxon>
        <taxon>Bacillales</taxon>
        <taxon>Listeriaceae</taxon>
        <taxon>Listeria</taxon>
    </lineage>
</organism>
<evidence type="ECO:0000259" key="5">
    <source>
        <dbReference type="Pfam" id="PF20622"/>
    </source>
</evidence>
<keyword evidence="2" id="KW-0732">Signal</keyword>
<feature type="domain" description="Bacterial Ig" evidence="3">
    <location>
        <begin position="1216"/>
        <end position="1288"/>
    </location>
</feature>
<dbReference type="Pfam" id="PF18449">
    <property type="entry name" value="Endotoxin_C2"/>
    <property type="match status" value="4"/>
</dbReference>
<feature type="domain" description="Bacterial Ig" evidence="5">
    <location>
        <begin position="1295"/>
        <end position="1372"/>
    </location>
</feature>
<feature type="domain" description="Pesticidal crystal protein Cry1Aa" evidence="4">
    <location>
        <begin position="591"/>
        <end position="650"/>
    </location>
</feature>
<dbReference type="InterPro" id="IPR046746">
    <property type="entry name" value="Big_15"/>
</dbReference>
<sequence>MNKNMKKIAMVLVATNVLASTIITGLPPVETHAAENKLTGSLLTASQGGILNPVLVGDKTITGHIPNGAGQSVTVSAGVYSYPIDDSRRDYKLLAVTVTADANGDYAATFPKTTNGGTNGFQLNSSWGYPSIITVESMGYKVETVVRENKDYSGYVNKFKLGDKIISGHVDNVSNRDITLSDVDSGYGGLGTQRAQGRIDANGDFSITLPAGVKYGDIRISENGGSPLLRSIPDSDNSNTYNATALDVSASSINTTRTSTGKLTTTVAPSFVNQAVTFASNNTSVINVDANGNWTALATGSATITVTSVSNPSLTKVIPVTVTASEVEIARTSVNNLFVNDNPGNHIKEATNQAAIDAAQAKVNAITNDPTAKTELQGYVTKAQNELNTNNVAKATADALFINNNPTNNIKPTTNQAAIDAAKTAAGKVTVPTKQTEINAEIAKAQTQLDANTDQTAKVAAAVTAVNDLFLDNNPANHIKALTDQAAINAAQAKVNLVTDPTKKAELQGQVNKAQTELNTNNAAKATADALFINNDPNNHIKATTDQAAIDAAKTAAGKVTVPTKQTEINAEIAKAQTELDATNAEKAREAAATVAINDLFINDNPANHIKPTTDQAKIDAAQAKVNTVTDLTKRAELQVLVDKAQNELNTKKVTDDATASVNALFADAPTNSVLKDSTTQAMIDAAKAKVDALPATTPEKAGLAADVAKANTLFNQITPTTIGGLTTDSTTVSGKGEANGTIVIKNGATTIASGKVGSDGNYSFTIAKQPALATVTATVTKASNGKTASASTVVKDEQIVQTTLDTLTIDSTTVTGKGEPNADIVIKNGATTIASGKVASDGNYMFFIPKQAAGSTITASVTKASNGKISTASQTIADTTIVQTTISSLTTDSTNVSGKGEPNADIAIKNGATIIASGKVGSDGNYSFTISKQAANSTVTATVTKASNGKTSSASSIVKDEQMVQTTLDAITEDSTAVSGEGEPNANIIIKNGATTIASGKVASDGSYMFYIPKQAGGSTITATVTKTSNGKTSSASQTIADTAIVQTTISSLTTDSTTVSGKGEPNGTLVIKNGSTTLSTGKIGSDGNYSVTIPKQPAGSTVTATVTKASNGKTSSASSVVKDDQITQTTLDAITVDSTSVSGKGEPNADIVIKNGATTIASGKVASDGNYLFFVTKQAAGSTITATVTKASNGKISSASQTIADTTMAQTTIGALNVNSTTVTGTAEANSAIVITKNGTIIASGTVGSNGQYQLTMAKQVAGSIIIATATKASNGKTSTASTTVAAVAADYKLTAKDYKIGDTSLTGTYGANIAKVRLFVNGVLIVQGATSNGNYTFANIASYITKPTDKVEIAGVDGGYVERARVAVKVTGDPVYDYSLTANDYTLGGATITGKYGKDVSKVRLWVNGTVVGQATTNADGTYSIGSVPSWVKLSSDKVEVVGVNAAYKEVARKTVVTKGGSILDTSLTPNTYTKGDANLTGTFGKDISKVRLFVNGALVKQATTNGSTFTVSDIASFITSKDDKVEVVGVNAQYNEVNRVTVPTAGFSSLDNALTAPPTYVLNSNTNNITGTYGSNVSKVRLLVNGVVVKQAVSSAGTYSLNGIADYIKQTTDLVEVVGVDAQYKEVNRKTISVENNPIVKDYTLTMDGAAYTIGAKTITGNYGKDIAFVRLAVDGVNVKTAVLNNGAYTINGVDGSVTDGTHLVELVAADAGYKEVKRITVTVK</sequence>
<feature type="domain" description="Bacterial Ig" evidence="5">
    <location>
        <begin position="1382"/>
        <end position="1460"/>
    </location>
</feature>
<feature type="signal peptide" evidence="2">
    <location>
        <begin position="1"/>
        <end position="19"/>
    </location>
</feature>
<dbReference type="RefSeq" id="WP_181677230.1">
    <property type="nucleotide sequence ID" value="NZ_JABJVM010000014.1"/>
</dbReference>
<evidence type="ECO:0000313" key="7">
    <source>
        <dbReference type="Proteomes" id="UP000548787"/>
    </source>
</evidence>
<feature type="domain" description="Bacterial Ig" evidence="3">
    <location>
        <begin position="805"/>
        <end position="876"/>
    </location>
</feature>
<feature type="domain" description="Pesticidal crystal protein Cry1Aa" evidence="4">
    <location>
        <begin position="458"/>
        <end position="519"/>
    </location>
</feature>
<feature type="domain" description="Bacterial Ig" evidence="3">
    <location>
        <begin position="1051"/>
        <end position="1125"/>
    </location>
</feature>
<evidence type="ECO:0000259" key="3">
    <source>
        <dbReference type="Pfam" id="PF17936"/>
    </source>
</evidence>
<feature type="domain" description="Bacterial Ig" evidence="3">
    <location>
        <begin position="968"/>
        <end position="1040"/>
    </location>
</feature>
<name>A0A7W1T7Z2_9LIST</name>
<dbReference type="Gene3D" id="2.60.40.10">
    <property type="entry name" value="Immunoglobulins"/>
    <property type="match status" value="7"/>
</dbReference>
<dbReference type="Pfam" id="PF20622">
    <property type="entry name" value="Big_15"/>
    <property type="match status" value="5"/>
</dbReference>
<keyword evidence="1" id="KW-0175">Coiled coil</keyword>
<dbReference type="InterPro" id="IPR054544">
    <property type="entry name" value="Pest_crys_Cry1Aa_dom-IV"/>
</dbReference>
<feature type="domain" description="Bacterial Ig" evidence="3">
    <location>
        <begin position="726"/>
        <end position="797"/>
    </location>
</feature>
<reference evidence="6 7" key="1">
    <citation type="submission" date="2020-08" db="EMBL/GenBank/DDBJ databases">
        <title>Listeria ohnekaius sp. nov. and Listeria portnoyii sp. nov. isolated from non-agricultural and natural environments.</title>
        <authorList>
            <person name="Weller D."/>
            <person name="Belias A.M."/>
            <person name="Liao J."/>
            <person name="Guo S."/>
            <person name="Orsi R.H."/>
            <person name="Wiedmann M."/>
        </authorList>
    </citation>
    <scope>NUCLEOTIDE SEQUENCE [LARGE SCALE GENOMIC DNA]</scope>
    <source>
        <strain evidence="6 7">FSL W9-0585</strain>
    </source>
</reference>
<dbReference type="InterPro" id="IPR013783">
    <property type="entry name" value="Ig-like_fold"/>
</dbReference>
<feature type="domain" description="Bacterial Ig" evidence="3">
    <location>
        <begin position="1132"/>
        <end position="1203"/>
    </location>
</feature>
<feature type="domain" description="Bacterial Ig" evidence="3">
    <location>
        <begin position="887"/>
        <end position="959"/>
    </location>
</feature>
<feature type="domain" description="Bacterial Ig" evidence="5">
    <location>
        <begin position="1563"/>
        <end position="1640"/>
    </location>
</feature>
<evidence type="ECO:0000313" key="6">
    <source>
        <dbReference type="EMBL" id="MBA3927113.1"/>
    </source>
</evidence>
<dbReference type="Proteomes" id="UP000548787">
    <property type="component" value="Unassembled WGS sequence"/>
</dbReference>
<dbReference type="Pfam" id="PF17936">
    <property type="entry name" value="Big_6"/>
    <property type="match status" value="7"/>
</dbReference>
<proteinExistence type="predicted"/>
<feature type="domain" description="Bacterial Ig" evidence="5">
    <location>
        <begin position="1654"/>
        <end position="1729"/>
    </location>
</feature>
<dbReference type="SUPFAM" id="SSF49373">
    <property type="entry name" value="Invasin/intimin cell-adhesion fragments"/>
    <property type="match status" value="1"/>
</dbReference>
<dbReference type="InterPro" id="IPR041498">
    <property type="entry name" value="Big_6"/>
</dbReference>
<keyword evidence="7" id="KW-1185">Reference proteome</keyword>
<evidence type="ECO:0000259" key="4">
    <source>
        <dbReference type="Pfam" id="PF18449"/>
    </source>
</evidence>
<dbReference type="EMBL" id="JABJVM010000014">
    <property type="protein sequence ID" value="MBA3927113.1"/>
    <property type="molecule type" value="Genomic_DNA"/>
</dbReference>
<feature type="domain" description="Pesticidal crystal protein Cry1Aa" evidence="4">
    <location>
        <begin position="658"/>
        <end position="716"/>
    </location>
</feature>
<feature type="domain" description="Pesticidal crystal protein Cry1Aa" evidence="4">
    <location>
        <begin position="327"/>
        <end position="388"/>
    </location>
</feature>
<dbReference type="InterPro" id="IPR008964">
    <property type="entry name" value="Invasin/intimin_cell_adhesion"/>
</dbReference>
<comment type="caution">
    <text evidence="6">The sequence shown here is derived from an EMBL/GenBank/DDBJ whole genome shotgun (WGS) entry which is preliminary data.</text>
</comment>
<evidence type="ECO:0000256" key="1">
    <source>
        <dbReference type="SAM" id="Coils"/>
    </source>
</evidence>
<feature type="coiled-coil region" evidence="1">
    <location>
        <begin position="566"/>
        <end position="593"/>
    </location>
</feature>
<protein>
    <recommendedName>
        <fullName evidence="8">BIG2 domain-containing protein</fullName>
    </recommendedName>
</protein>
<gene>
    <name evidence="6" type="ORF">HPK16_12250</name>
</gene>
<accession>A0A7W1T7Z2</accession>
<evidence type="ECO:0008006" key="8">
    <source>
        <dbReference type="Google" id="ProtNLM"/>
    </source>
</evidence>
<feature type="chain" id="PRO_5038647394" description="BIG2 domain-containing protein" evidence="2">
    <location>
        <begin position="20"/>
        <end position="1729"/>
    </location>
</feature>